<evidence type="ECO:0000256" key="4">
    <source>
        <dbReference type="ARBA" id="ARBA00023136"/>
    </source>
</evidence>
<dbReference type="CDD" id="cd09319">
    <property type="entry name" value="TDT_like_1"/>
    <property type="match status" value="1"/>
</dbReference>
<keyword evidence="4 5" id="KW-0472">Membrane</keyword>
<dbReference type="RefSeq" id="WP_189925123.1">
    <property type="nucleotide sequence ID" value="NZ_BMSI01000011.1"/>
</dbReference>
<evidence type="ECO:0000313" key="7">
    <source>
        <dbReference type="Proteomes" id="UP000649259"/>
    </source>
</evidence>
<name>A0ABQ3S464_9ACTN</name>
<comment type="subcellular location">
    <subcellularLocation>
        <location evidence="1">Membrane</location>
        <topology evidence="1">Multi-pass membrane protein</topology>
    </subcellularLocation>
</comment>
<feature type="transmembrane region" description="Helical" evidence="5">
    <location>
        <begin position="203"/>
        <end position="222"/>
    </location>
</feature>
<reference evidence="7" key="1">
    <citation type="submission" date="2023-07" db="EMBL/GenBank/DDBJ databases">
        <title>Whole genome shotgun sequence of Streptomyces cacaoi subsp. asoensis NBRC 13813.</title>
        <authorList>
            <person name="Komaki H."/>
            <person name="Tamura T."/>
        </authorList>
    </citation>
    <scope>NUCLEOTIDE SEQUENCE [LARGE SCALE GENOMIC DNA]</scope>
    <source>
        <strain evidence="7">NBRC 13813</strain>
    </source>
</reference>
<feature type="transmembrane region" description="Helical" evidence="5">
    <location>
        <begin position="274"/>
        <end position="294"/>
    </location>
</feature>
<feature type="transmembrane region" description="Helical" evidence="5">
    <location>
        <begin position="167"/>
        <end position="191"/>
    </location>
</feature>
<feature type="transmembrane region" description="Helical" evidence="5">
    <location>
        <begin position="51"/>
        <end position="72"/>
    </location>
</feature>
<dbReference type="Pfam" id="PF03595">
    <property type="entry name" value="SLAC1"/>
    <property type="match status" value="1"/>
</dbReference>
<gene>
    <name evidence="6" type="ORF">Saso_45420</name>
</gene>
<keyword evidence="7" id="KW-1185">Reference proteome</keyword>
<accession>A0ABQ3S464</accession>
<feature type="transmembrane region" description="Helical" evidence="5">
    <location>
        <begin position="242"/>
        <end position="262"/>
    </location>
</feature>
<evidence type="ECO:0000256" key="5">
    <source>
        <dbReference type="SAM" id="Phobius"/>
    </source>
</evidence>
<dbReference type="Gene3D" id="1.50.10.150">
    <property type="entry name" value="Voltage-dependent anion channel"/>
    <property type="match status" value="1"/>
</dbReference>
<evidence type="ECO:0000256" key="1">
    <source>
        <dbReference type="ARBA" id="ARBA00004141"/>
    </source>
</evidence>
<dbReference type="Proteomes" id="UP000649259">
    <property type="component" value="Unassembled WGS sequence"/>
</dbReference>
<dbReference type="InterPro" id="IPR004695">
    <property type="entry name" value="SLAC1/Mae1/Ssu1/TehA"/>
</dbReference>
<protein>
    <submittedName>
        <fullName evidence="6">Membrane protein</fullName>
    </submittedName>
</protein>
<feature type="transmembrane region" description="Helical" evidence="5">
    <location>
        <begin position="143"/>
        <end position="161"/>
    </location>
</feature>
<evidence type="ECO:0000256" key="2">
    <source>
        <dbReference type="ARBA" id="ARBA00022692"/>
    </source>
</evidence>
<evidence type="ECO:0000256" key="3">
    <source>
        <dbReference type="ARBA" id="ARBA00022989"/>
    </source>
</evidence>
<evidence type="ECO:0000313" key="6">
    <source>
        <dbReference type="EMBL" id="GHI62892.1"/>
    </source>
</evidence>
<keyword evidence="3 5" id="KW-1133">Transmembrane helix</keyword>
<dbReference type="InterPro" id="IPR038665">
    <property type="entry name" value="Voltage-dep_anion_channel_sf"/>
</dbReference>
<keyword evidence="2 5" id="KW-0812">Transmembrane</keyword>
<organism evidence="6 7">
    <name type="scientific">Streptomyces asoensis</name>
    <dbReference type="NCBI Taxonomy" id="249586"/>
    <lineage>
        <taxon>Bacteria</taxon>
        <taxon>Bacillati</taxon>
        <taxon>Actinomycetota</taxon>
        <taxon>Actinomycetes</taxon>
        <taxon>Kitasatosporales</taxon>
        <taxon>Streptomycetaceae</taxon>
        <taxon>Streptomyces</taxon>
    </lineage>
</organism>
<comment type="caution">
    <text evidence="6">The sequence shown here is derived from an EMBL/GenBank/DDBJ whole genome shotgun (WGS) entry which is preliminary data.</text>
</comment>
<dbReference type="GeneID" id="91472391"/>
<sequence length="339" mass="34885">MPGSPASPPPARSYGSALLVWWSRRPPAAGAAVMATGILSIGLHLTGHGTLARVALVMTAVAWLALAADFAVRLTRRREQWLTEARSPEAPAAVAATTVLGTGLATLGRPTPAEALLALGAVLWPVLLVTAGRRLHRGMPGTVFLCCVATQGLAVLGAVLARAESAAWLAHTALVLFWLGLVLYGVALALFDPRQVAEGAGDQWVAGGAAAISALAGARLLAADDGTVYLWNADDTGVLRTVTVAMLVLALAGYAVLLVAEVRWPRARYDTRRWATVFPMGMTAVAALSVASAVDVPSLKGPGQVLLWVAVAAWPVVAAGALLTALASVGASVRSRAPR</sequence>
<proteinExistence type="predicted"/>
<feature type="transmembrane region" description="Helical" evidence="5">
    <location>
        <begin position="306"/>
        <end position="333"/>
    </location>
</feature>
<dbReference type="EMBL" id="BNEB01000003">
    <property type="protein sequence ID" value="GHI62892.1"/>
    <property type="molecule type" value="Genomic_DNA"/>
</dbReference>